<feature type="transmembrane region" description="Helical" evidence="1">
    <location>
        <begin position="41"/>
        <end position="60"/>
    </location>
</feature>
<dbReference type="STRING" id="67386.AQI95_41950"/>
<gene>
    <name evidence="2" type="ORF">AQI95_41950</name>
</gene>
<keyword evidence="1" id="KW-0812">Transmembrane</keyword>
<dbReference type="CDD" id="cd01127">
    <property type="entry name" value="TrwB_TraG_TraD_VirD4"/>
    <property type="match status" value="1"/>
</dbReference>
<keyword evidence="3" id="KW-1185">Reference proteome</keyword>
<organism evidence="2 3">
    <name type="scientific">Streptomyces yokosukanensis</name>
    <dbReference type="NCBI Taxonomy" id="67386"/>
    <lineage>
        <taxon>Bacteria</taxon>
        <taxon>Bacillati</taxon>
        <taxon>Actinomycetota</taxon>
        <taxon>Actinomycetes</taxon>
        <taxon>Kitasatosporales</taxon>
        <taxon>Streptomycetaceae</taxon>
        <taxon>Streptomyces</taxon>
    </lineage>
</organism>
<name>A0A117PXZ2_9ACTN</name>
<dbReference type="SUPFAM" id="SSF52540">
    <property type="entry name" value="P-loop containing nucleoside triphosphate hydrolases"/>
    <property type="match status" value="1"/>
</dbReference>
<dbReference type="EMBL" id="LMWN01000084">
    <property type="protein sequence ID" value="KUM97383.1"/>
    <property type="molecule type" value="Genomic_DNA"/>
</dbReference>
<dbReference type="Gene3D" id="3.40.50.300">
    <property type="entry name" value="P-loop containing nucleotide triphosphate hydrolases"/>
    <property type="match status" value="1"/>
</dbReference>
<dbReference type="AlphaFoldDB" id="A0A117PXZ2"/>
<feature type="transmembrane region" description="Helical" evidence="1">
    <location>
        <begin position="196"/>
        <end position="215"/>
    </location>
</feature>
<reference evidence="2 3" key="1">
    <citation type="submission" date="2015-10" db="EMBL/GenBank/DDBJ databases">
        <title>Draft genome sequence of Streptomyces yokosukanensis DSM 40224, type strain for the species Streptomyces yokosukanensis.</title>
        <authorList>
            <person name="Ruckert C."/>
            <person name="Winkler A."/>
            <person name="Kalinowski J."/>
            <person name="Kampfer P."/>
            <person name="Glaeser S."/>
        </authorList>
    </citation>
    <scope>NUCLEOTIDE SEQUENCE [LARGE SCALE GENOMIC DNA]</scope>
    <source>
        <strain evidence="2 3">DSM 40224</strain>
    </source>
</reference>
<keyword evidence="1" id="KW-1133">Transmembrane helix</keyword>
<accession>A0A117PXZ2</accession>
<protein>
    <submittedName>
        <fullName evidence="2">Uncharacterized protein</fullName>
    </submittedName>
</protein>
<proteinExistence type="predicted"/>
<dbReference type="InterPro" id="IPR027417">
    <property type="entry name" value="P-loop_NTPase"/>
</dbReference>
<evidence type="ECO:0000313" key="3">
    <source>
        <dbReference type="Proteomes" id="UP000053127"/>
    </source>
</evidence>
<comment type="caution">
    <text evidence="2">The sequence shown here is derived from an EMBL/GenBank/DDBJ whole genome shotgun (WGS) entry which is preliminary data.</text>
</comment>
<evidence type="ECO:0000313" key="2">
    <source>
        <dbReference type="EMBL" id="KUM97383.1"/>
    </source>
</evidence>
<sequence>MIRVTAPWVADPSFAAMASDSGFEVRMVDWLTGHRPDASQLQIGLIAGLAAISVLCGLGYRRMAEKGKKERPGVNGAFDALGEGTAAAVGALGLVVWRFCVGEPMWGEAKTDATFLGPGDSVTRAPMNEDSPTGETFENKDAPRRFRLAALLLLRGRSVGGADLLTRTWHSWPGAVRASVRLSAVAVAVGFWLGPLWTVACFAGIQLIVLVVIVASHRGGRGRKDARRYGPGLWGALIQVLRLSAEDQKRGRNHWMSLSDDLSSDRARVVIRLPLFWLGSEKERAVLAHVVHSRLPGQWVAAYAQRGRDPYVEFTPRPPAPPEPELPTLVEWIRSDDPARVYVGETFQGPRYVDTETETPHWGISGGTGDGKTTVLLLPVVHGRQHGALVDCITMKAAAFKDIEGESGIRVHKSGRQAVAAMAEFYVSMKAAESLQGTPEVERLPGRILVIDEFASFVKSAKIWWRYGLQAKGMPPFEAWFHMILMQGRSANHKIVVGAHTFTRELFGDTETRDLVGTKGIVGPASNPKWGVTYGLDAPRVAYKHEIKGRGVIGVTGSQAIEEIQYAYITPYAREYLRQCAAAPSWHAAGEMAPWITPEALKEAEDELAIADFLPGGAFMRGATLVTKTNTRAVQGPAPRSERVASNGKVADVTGGVTTYHDAYHQQADQSEETKLPVFSLKEACETGILPVRYDAARQRMTRARKAGQDLPEGITVGGATYYTAKELVQWWTLMETLKRPSPAPSM</sequence>
<keyword evidence="1" id="KW-0472">Membrane</keyword>
<evidence type="ECO:0000256" key="1">
    <source>
        <dbReference type="SAM" id="Phobius"/>
    </source>
</evidence>
<dbReference type="Proteomes" id="UP000053127">
    <property type="component" value="Unassembled WGS sequence"/>
</dbReference>